<comment type="caution">
    <text evidence="2">The sequence shown here is derived from an EMBL/GenBank/DDBJ whole genome shotgun (WGS) entry which is preliminary data.</text>
</comment>
<evidence type="ECO:0000313" key="3">
    <source>
        <dbReference type="Proteomes" id="UP000027153"/>
    </source>
</evidence>
<reference evidence="2 3" key="1">
    <citation type="journal article" date="2013" name="Nature">
        <title>Anaerobic oxidation of methane coupled to nitrate reduction in a novel archaeal lineage.</title>
        <authorList>
            <person name="Haroon M.F."/>
            <person name="Hu S."/>
            <person name="Shi Y."/>
            <person name="Imelfort M."/>
            <person name="Keller J."/>
            <person name="Hugenholtz P."/>
            <person name="Yuan Z."/>
            <person name="Tyson G.W."/>
        </authorList>
    </citation>
    <scope>NUCLEOTIDE SEQUENCE [LARGE SCALE GENOMIC DNA]</scope>
    <source>
        <strain evidence="2 3">ANME-2d</strain>
    </source>
</reference>
<proteinExistence type="predicted"/>
<gene>
    <name evidence="2" type="ORF">ANME2D_01080</name>
</gene>
<keyword evidence="1" id="KW-0812">Transmembrane</keyword>
<organism evidence="2 3">
    <name type="scientific">Candidatus Methanoperedens nitratireducens</name>
    <dbReference type="NCBI Taxonomy" id="1392998"/>
    <lineage>
        <taxon>Archaea</taxon>
        <taxon>Methanobacteriati</taxon>
        <taxon>Methanobacteriota</taxon>
        <taxon>Stenosarchaea group</taxon>
        <taxon>Methanomicrobia</taxon>
        <taxon>Methanosarcinales</taxon>
        <taxon>ANME-2 cluster</taxon>
        <taxon>Candidatus Methanoperedentaceae</taxon>
        <taxon>Candidatus Methanoperedens</taxon>
    </lineage>
</organism>
<sequence length="221" mass="24769">MVVDKISTDESAMIGLDLMVALTLIIAAVIISILIMPTLSHEDRDWRIKQYMTATRATDNLVQDDGGAWETNWNRTEGNYSNVTKIGFIYVGSDGAMQKVLSIAKVEALMGQGYEDNVTKTTWWEFPNSSAPDTSPAERENATRALGLTGYNFYMQLHPVGLNPALFNSTPLETNISKSLGNINLNTVSVVDRYVYIKDSTGNYLEFDNEAVHYRLNLWVW</sequence>
<keyword evidence="1" id="KW-0472">Membrane</keyword>
<evidence type="ECO:0000256" key="1">
    <source>
        <dbReference type="SAM" id="Phobius"/>
    </source>
</evidence>
<dbReference type="AlphaFoldDB" id="A0A062VA94"/>
<dbReference type="Proteomes" id="UP000027153">
    <property type="component" value="Unassembled WGS sequence"/>
</dbReference>
<protein>
    <submittedName>
        <fullName evidence="2">Uncharacterized protein</fullName>
    </submittedName>
</protein>
<feature type="transmembrane region" description="Helical" evidence="1">
    <location>
        <begin position="12"/>
        <end position="39"/>
    </location>
</feature>
<keyword evidence="1" id="KW-1133">Transmembrane helix</keyword>
<keyword evidence="3" id="KW-1185">Reference proteome</keyword>
<name>A0A062VA94_9EURY</name>
<evidence type="ECO:0000313" key="2">
    <source>
        <dbReference type="EMBL" id="KCZ72649.1"/>
    </source>
</evidence>
<accession>A0A062VA94</accession>
<dbReference type="EMBL" id="JMIY01000002">
    <property type="protein sequence ID" value="KCZ72649.1"/>
    <property type="molecule type" value="Genomic_DNA"/>
</dbReference>